<dbReference type="PANTHER" id="PTHR34219:SF1">
    <property type="entry name" value="PEPSY DOMAIN-CONTAINING PROTEIN"/>
    <property type="match status" value="1"/>
</dbReference>
<accession>A0ABW5W8I1</accession>
<keyword evidence="1" id="KW-0812">Transmembrane</keyword>
<feature type="transmembrane region" description="Helical" evidence="1">
    <location>
        <begin position="415"/>
        <end position="445"/>
    </location>
</feature>
<dbReference type="RefSeq" id="WP_377385599.1">
    <property type="nucleotide sequence ID" value="NZ_JBHSAN010000006.1"/>
</dbReference>
<evidence type="ECO:0000313" key="3">
    <source>
        <dbReference type="Proteomes" id="UP001597478"/>
    </source>
</evidence>
<dbReference type="InterPro" id="IPR005625">
    <property type="entry name" value="PepSY-ass_TM"/>
</dbReference>
<dbReference type="PANTHER" id="PTHR34219">
    <property type="entry name" value="IRON-REGULATED INNER MEMBRANE PROTEIN-RELATED"/>
    <property type="match status" value="1"/>
</dbReference>
<feature type="transmembrane region" description="Helical" evidence="1">
    <location>
        <begin position="27"/>
        <end position="52"/>
    </location>
</feature>
<reference evidence="3" key="1">
    <citation type="journal article" date="2019" name="Int. J. Syst. Evol. Microbiol.">
        <title>The Global Catalogue of Microorganisms (GCM) 10K type strain sequencing project: providing services to taxonomists for standard genome sequencing and annotation.</title>
        <authorList>
            <consortium name="The Broad Institute Genomics Platform"/>
            <consortium name="The Broad Institute Genome Sequencing Center for Infectious Disease"/>
            <person name="Wu L."/>
            <person name="Ma J."/>
        </authorList>
    </citation>
    <scope>NUCLEOTIDE SEQUENCE [LARGE SCALE GENOMIC DNA]</scope>
    <source>
        <strain evidence="3">IBRC-M 10906</strain>
    </source>
</reference>
<evidence type="ECO:0000313" key="2">
    <source>
        <dbReference type="EMBL" id="MFD2799417.1"/>
    </source>
</evidence>
<dbReference type="Pfam" id="PF03929">
    <property type="entry name" value="PepSY_TM"/>
    <property type="match status" value="1"/>
</dbReference>
<proteinExistence type="predicted"/>
<keyword evidence="3" id="KW-1185">Reference proteome</keyword>
<keyword evidence="1" id="KW-1133">Transmembrane helix</keyword>
<dbReference type="Proteomes" id="UP001597478">
    <property type="component" value="Unassembled WGS sequence"/>
</dbReference>
<protein>
    <submittedName>
        <fullName evidence="2">PepSY-associated TM helix domain-containing protein</fullName>
    </submittedName>
</protein>
<feature type="transmembrane region" description="Helical" evidence="1">
    <location>
        <begin position="369"/>
        <end position="389"/>
    </location>
</feature>
<comment type="caution">
    <text evidence="2">The sequence shown here is derived from an EMBL/GenBank/DDBJ whole genome shotgun (WGS) entry which is preliminary data.</text>
</comment>
<sequence>MSTEAQIETSRAEPAPRATLRPLLLRLHFYAGVLVGPFLLVAALTGLLYVFAPNLEQVLYDHELHVPAAAESVPLAQQVAAAEAALPGSTLAAVRPAPSPTDTTQVIFDSPGLAESYRHTVFVNPHDGEIRGVLETYGSGQALPVRAWLDELHRSLHLGDVGRLYSELAASWLWVVVLGGLVLWWSRRRRTRLRPDRTASGRRRTLSWHGATGTWAALVLLFLSATGLTWSQFAGANVGSLRAALSWETPAVSSSLGAHAEHGAVGHDAAGHGHGDSTVIGPDEVLAAAREAGLDDPVEIRPPAAEGDAYVVQQVQRHWPEKQDQAAVDPVTGEVLEVLRFDDWPLMAKLARWGIDAHMGLLFGLPNQLVLAAVCLALTALVVLGYRMWWQRRPTRAGFGLGRPYSRGGWRRVPLWLLAPLVAVAAAVAWFLPLLGVSLAGFLVLDALGSLRAPRARPAATTGAE</sequence>
<feature type="transmembrane region" description="Helical" evidence="1">
    <location>
        <begin position="164"/>
        <end position="185"/>
    </location>
</feature>
<feature type="transmembrane region" description="Helical" evidence="1">
    <location>
        <begin position="206"/>
        <end position="230"/>
    </location>
</feature>
<evidence type="ECO:0000256" key="1">
    <source>
        <dbReference type="SAM" id="Phobius"/>
    </source>
</evidence>
<dbReference type="EMBL" id="JBHUOF010000007">
    <property type="protein sequence ID" value="MFD2799417.1"/>
    <property type="molecule type" value="Genomic_DNA"/>
</dbReference>
<organism evidence="2 3">
    <name type="scientific">Prauserella oleivorans</name>
    <dbReference type="NCBI Taxonomy" id="1478153"/>
    <lineage>
        <taxon>Bacteria</taxon>
        <taxon>Bacillati</taxon>
        <taxon>Actinomycetota</taxon>
        <taxon>Actinomycetes</taxon>
        <taxon>Pseudonocardiales</taxon>
        <taxon>Pseudonocardiaceae</taxon>
        <taxon>Prauserella</taxon>
    </lineage>
</organism>
<name>A0ABW5W8I1_9PSEU</name>
<keyword evidence="1" id="KW-0472">Membrane</keyword>
<gene>
    <name evidence="2" type="ORF">ACFS2C_08435</name>
</gene>